<feature type="signal peptide" evidence="1">
    <location>
        <begin position="1"/>
        <end position="22"/>
    </location>
</feature>
<name>A0ABV6QAB1_9FLAO</name>
<gene>
    <name evidence="2" type="ORF">ACFFGA_09635</name>
</gene>
<sequence>MIKRHRLLYVYMVLLFGLSCHDEPYEGDFPTENNACLLAEQATADAAASFAMASDDNFSLFCQIYRDALENQIEICGDGDGSLQLLLDNLGNCSDEDLCAEAIAATEIAQNNYENATDNNSEALCNVYKDALMYQIEVCGDDSLLQAILEELGDCESEFVDTVGTWKLVGWVTNVLRDIDNDGIVTNNYLDEIDCYDNETLTFNADGTGTLFLRSRADITFTPLSGPQGGEDFFVDCYSISEDVPFSWVQNANSITFTLTDGTVSNYFRNGNSLYVAFDDGFYATNTEDSNSVIVERVTFVYYKI</sequence>
<accession>A0ABV6QAB1</accession>
<reference evidence="2 3" key="1">
    <citation type="submission" date="2024-09" db="EMBL/GenBank/DDBJ databases">
        <authorList>
            <person name="Sun Q."/>
            <person name="Mori K."/>
        </authorList>
    </citation>
    <scope>NUCLEOTIDE SEQUENCE [LARGE SCALE GENOMIC DNA]</scope>
    <source>
        <strain evidence="2 3">NCAIM B.02481</strain>
    </source>
</reference>
<organism evidence="2 3">
    <name type="scientific">Winogradskyella pulchriflava</name>
    <dbReference type="NCBI Taxonomy" id="1110688"/>
    <lineage>
        <taxon>Bacteria</taxon>
        <taxon>Pseudomonadati</taxon>
        <taxon>Bacteroidota</taxon>
        <taxon>Flavobacteriia</taxon>
        <taxon>Flavobacteriales</taxon>
        <taxon>Flavobacteriaceae</taxon>
        <taxon>Winogradskyella</taxon>
    </lineage>
</organism>
<evidence type="ECO:0000313" key="2">
    <source>
        <dbReference type="EMBL" id="MFC0604812.1"/>
    </source>
</evidence>
<evidence type="ECO:0008006" key="4">
    <source>
        <dbReference type="Google" id="ProtNLM"/>
    </source>
</evidence>
<dbReference type="EMBL" id="JBHLTQ010000005">
    <property type="protein sequence ID" value="MFC0604812.1"/>
    <property type="molecule type" value="Genomic_DNA"/>
</dbReference>
<proteinExistence type="predicted"/>
<keyword evidence="3" id="KW-1185">Reference proteome</keyword>
<protein>
    <recommendedName>
        <fullName evidence="4">Lipocalin-like domain-containing protein</fullName>
    </recommendedName>
</protein>
<evidence type="ECO:0000256" key="1">
    <source>
        <dbReference type="SAM" id="SignalP"/>
    </source>
</evidence>
<feature type="chain" id="PRO_5045494810" description="Lipocalin-like domain-containing protein" evidence="1">
    <location>
        <begin position="23"/>
        <end position="305"/>
    </location>
</feature>
<evidence type="ECO:0000313" key="3">
    <source>
        <dbReference type="Proteomes" id="UP001589832"/>
    </source>
</evidence>
<dbReference type="PROSITE" id="PS51257">
    <property type="entry name" value="PROKAR_LIPOPROTEIN"/>
    <property type="match status" value="1"/>
</dbReference>
<keyword evidence="1" id="KW-0732">Signal</keyword>
<dbReference type="Proteomes" id="UP001589832">
    <property type="component" value="Unassembled WGS sequence"/>
</dbReference>
<comment type="caution">
    <text evidence="2">The sequence shown here is derived from an EMBL/GenBank/DDBJ whole genome shotgun (WGS) entry which is preliminary data.</text>
</comment>
<dbReference type="RefSeq" id="WP_386063094.1">
    <property type="nucleotide sequence ID" value="NZ_JBHLTQ010000005.1"/>
</dbReference>